<comment type="caution">
    <text evidence="3">The sequence shown here is derived from an EMBL/GenBank/DDBJ whole genome shotgun (WGS) entry which is preliminary data.</text>
</comment>
<accession>A0A1Q9H159</accession>
<protein>
    <submittedName>
        <fullName evidence="3">Uncharacterized protein</fullName>
    </submittedName>
</protein>
<proteinExistence type="predicted"/>
<feature type="transmembrane region" description="Helical" evidence="2">
    <location>
        <begin position="87"/>
        <end position="108"/>
    </location>
</feature>
<feature type="transmembrane region" description="Helical" evidence="2">
    <location>
        <begin position="26"/>
        <end position="47"/>
    </location>
</feature>
<evidence type="ECO:0000256" key="1">
    <source>
        <dbReference type="SAM" id="Coils"/>
    </source>
</evidence>
<dbReference type="EMBL" id="MJIL01000042">
    <property type="protein sequence ID" value="OLQ81360.1"/>
    <property type="molecule type" value="Genomic_DNA"/>
</dbReference>
<dbReference type="Proteomes" id="UP000186905">
    <property type="component" value="Unassembled WGS sequence"/>
</dbReference>
<evidence type="ECO:0000256" key="2">
    <source>
        <dbReference type="SAM" id="Phobius"/>
    </source>
</evidence>
<dbReference type="STRING" id="1903952.BIT28_27555"/>
<dbReference type="RefSeq" id="WP_075761934.1">
    <property type="nucleotide sequence ID" value="NZ_MJIL01000042.1"/>
</dbReference>
<organism evidence="3 4">
    <name type="scientific">Photobacterium proteolyticum</name>
    <dbReference type="NCBI Taxonomy" id="1903952"/>
    <lineage>
        <taxon>Bacteria</taxon>
        <taxon>Pseudomonadati</taxon>
        <taxon>Pseudomonadota</taxon>
        <taxon>Gammaproteobacteria</taxon>
        <taxon>Vibrionales</taxon>
        <taxon>Vibrionaceae</taxon>
        <taxon>Photobacterium</taxon>
    </lineage>
</organism>
<feature type="transmembrane region" description="Helical" evidence="2">
    <location>
        <begin position="436"/>
        <end position="460"/>
    </location>
</feature>
<keyword evidence="2" id="KW-0472">Membrane</keyword>
<dbReference type="AlphaFoldDB" id="A0A1Q9H159"/>
<dbReference type="OrthoDB" id="6188877at2"/>
<name>A0A1Q9H159_9GAMM</name>
<keyword evidence="1" id="KW-0175">Coiled coil</keyword>
<feature type="transmembrane region" description="Helical" evidence="2">
    <location>
        <begin position="59"/>
        <end position="80"/>
    </location>
</feature>
<evidence type="ECO:0000313" key="4">
    <source>
        <dbReference type="Proteomes" id="UP000186905"/>
    </source>
</evidence>
<keyword evidence="2" id="KW-0812">Transmembrane</keyword>
<feature type="coiled-coil region" evidence="1">
    <location>
        <begin position="183"/>
        <end position="287"/>
    </location>
</feature>
<evidence type="ECO:0000313" key="3">
    <source>
        <dbReference type="EMBL" id="OLQ81360.1"/>
    </source>
</evidence>
<keyword evidence="2" id="KW-1133">Transmembrane helix</keyword>
<feature type="coiled-coil region" evidence="1">
    <location>
        <begin position="319"/>
        <end position="372"/>
    </location>
</feature>
<gene>
    <name evidence="3" type="ORF">BIT28_27555</name>
</gene>
<sequence>MSNINESHLDNDLNNLHKHSRFLRKIAWFVELIVVFIGLCISISLILNGDNLIGTFTLSAPFVMISLVELTKIPFVIGLWHSRKSFIMYLIMLCFLCLITFETLLNGFERAFSSINNQINLNEIEISKIENQIKNNDENILIALQDYEVKTQEISTDKEAVDKNYRQQHANLVAQNARLSKNVPDLRRSLNTARSELTKLKLEKSELLRELSLKKEERFKSSLERSQGSVDMVQKERTRLLEQISSLTIEKQQALDDANFFTSDSVRRDYDEKIRYVEEQLSNINDKTITGKQNKTDFESVEFLDGYYSDLLSLKDDIIKQKEDEISSLTRSYNQAVSASNKNLAIREARLLKEKKSALQNLDNKLDEIDIAFSSEKQYINEIRQANNKLRYDIRVIEIETNTLALSNQVYRMASYIDNVSHYKDVKKETLTLVGLFWFGTLALIGSITGIALTLSGLHLHSLATKRDKKQSVELTQATA</sequence>
<keyword evidence="4" id="KW-1185">Reference proteome</keyword>
<reference evidence="3 4" key="1">
    <citation type="submission" date="2016-09" db="EMBL/GenBank/DDBJ databases">
        <title>Photobacterium proteolyticum sp. nov. a protease producing bacterium isolated from ocean sediments of Laizhou Bay.</title>
        <authorList>
            <person name="Li Y."/>
        </authorList>
    </citation>
    <scope>NUCLEOTIDE SEQUENCE [LARGE SCALE GENOMIC DNA]</scope>
    <source>
        <strain evidence="3 4">13-12</strain>
    </source>
</reference>